<evidence type="ECO:0000256" key="3">
    <source>
        <dbReference type="ARBA" id="ARBA00022729"/>
    </source>
</evidence>
<accession>A0A011NX50</accession>
<evidence type="ECO:0000256" key="1">
    <source>
        <dbReference type="ARBA" id="ARBA00004613"/>
    </source>
</evidence>
<evidence type="ECO:0000259" key="5">
    <source>
        <dbReference type="Pfam" id="PF07589"/>
    </source>
</evidence>
<evidence type="ECO:0000313" key="8">
    <source>
        <dbReference type="Proteomes" id="UP000020218"/>
    </source>
</evidence>
<feature type="domain" description="Ice-binding protein C-terminal" evidence="5">
    <location>
        <begin position="247"/>
        <end position="271"/>
    </location>
</feature>
<feature type="signal peptide" evidence="4">
    <location>
        <begin position="1"/>
        <end position="27"/>
    </location>
</feature>
<evidence type="ECO:0000256" key="4">
    <source>
        <dbReference type="SAM" id="SignalP"/>
    </source>
</evidence>
<dbReference type="NCBIfam" id="NF033679">
    <property type="entry name" value="DNRLRE_dom"/>
    <property type="match status" value="1"/>
</dbReference>
<evidence type="ECO:0000256" key="2">
    <source>
        <dbReference type="ARBA" id="ARBA00022525"/>
    </source>
</evidence>
<dbReference type="InterPro" id="IPR013424">
    <property type="entry name" value="Ice-binding_C"/>
</dbReference>
<name>A0A011NX50_9PROT</name>
<dbReference type="Gene3D" id="2.60.120.970">
    <property type="match status" value="1"/>
</dbReference>
<sequence length="274" mass="28659">MSYTAPMKAAPLAPLLLVAALAQPAQAATTLTLQPDEAASQDVFVYEFAIPGAFGIATAARVTNLDSQTLNSLVPLPVVPFGNFLGSSNTVPLIGLQGESRAHDTRSLLRFDPGGLGIAAGQVVSASLRLFALPGLPPFDNPTPAQPITTDLHRVTENWSETGVTWETQPAVSGALASVTQDGVNQWVSFDVTALVRDWLTDPASNFGVELRQPDIVIAASGKPLASLYASSAWADAGLRPQIEISAIPEPSTAALLAGGLGLFGWVGRRRQEP</sequence>
<gene>
    <name evidence="7" type="ORF">AW08_00407</name>
</gene>
<dbReference type="PATRIC" id="fig|1454001.3.peg.370"/>
<keyword evidence="3 4" id="KW-0732">Signal</keyword>
<feature type="domain" description="Carbohydrate-binding module family 96" evidence="6">
    <location>
        <begin position="97"/>
        <end position="211"/>
    </location>
</feature>
<dbReference type="InterPro" id="IPR055372">
    <property type="entry name" value="CBM96"/>
</dbReference>
<protein>
    <submittedName>
        <fullName evidence="7">TGF-beta propeptide</fullName>
    </submittedName>
</protein>
<dbReference type="GO" id="GO:0005576">
    <property type="term" value="C:extracellular region"/>
    <property type="evidence" value="ECO:0007669"/>
    <property type="project" value="UniProtKB-SubCell"/>
</dbReference>
<dbReference type="STRING" id="1454001.AW08_00407"/>
<reference evidence="7" key="1">
    <citation type="submission" date="2014-02" db="EMBL/GenBank/DDBJ databases">
        <title>Expanding our view of genomic diversity in Candidatus Accumulibacter clades.</title>
        <authorList>
            <person name="Skennerton C.T."/>
            <person name="Barr J.J."/>
            <person name="Slater F.R."/>
            <person name="Bond P.L."/>
            <person name="Tyson G.W."/>
        </authorList>
    </citation>
    <scope>NUCLEOTIDE SEQUENCE [LARGE SCALE GENOMIC DNA]</scope>
</reference>
<evidence type="ECO:0000313" key="7">
    <source>
        <dbReference type="EMBL" id="EXI69200.1"/>
    </source>
</evidence>
<evidence type="ECO:0000259" key="6">
    <source>
        <dbReference type="Pfam" id="PF24517"/>
    </source>
</evidence>
<dbReference type="NCBIfam" id="TIGR02595">
    <property type="entry name" value="PEP_CTERM"/>
    <property type="match status" value="1"/>
</dbReference>
<feature type="chain" id="PRO_5001461106" evidence="4">
    <location>
        <begin position="28"/>
        <end position="274"/>
    </location>
</feature>
<dbReference type="AlphaFoldDB" id="A0A011NX50"/>
<comment type="caution">
    <text evidence="7">The sequence shown here is derived from an EMBL/GenBank/DDBJ whole genome shotgun (WGS) entry which is preliminary data.</text>
</comment>
<organism evidence="7 8">
    <name type="scientific">Candidatus Accumulibacter adjunctus</name>
    <dbReference type="NCBI Taxonomy" id="1454001"/>
    <lineage>
        <taxon>Bacteria</taxon>
        <taxon>Pseudomonadati</taxon>
        <taxon>Pseudomonadota</taxon>
        <taxon>Betaproteobacteria</taxon>
        <taxon>Candidatus Accumulibacter</taxon>
    </lineage>
</organism>
<dbReference type="Pfam" id="PF24517">
    <property type="entry name" value="CBM96"/>
    <property type="match status" value="1"/>
</dbReference>
<comment type="subcellular location">
    <subcellularLocation>
        <location evidence="1">Secreted</location>
    </subcellularLocation>
</comment>
<dbReference type="EMBL" id="JFAX01000002">
    <property type="protein sequence ID" value="EXI69200.1"/>
    <property type="molecule type" value="Genomic_DNA"/>
</dbReference>
<keyword evidence="8" id="KW-1185">Reference proteome</keyword>
<keyword evidence="2" id="KW-0964">Secreted</keyword>
<dbReference type="Proteomes" id="UP000020218">
    <property type="component" value="Unassembled WGS sequence"/>
</dbReference>
<dbReference type="Pfam" id="PF07589">
    <property type="entry name" value="PEP-CTERM"/>
    <property type="match status" value="1"/>
</dbReference>
<proteinExistence type="predicted"/>